<evidence type="ECO:0000259" key="2">
    <source>
        <dbReference type="Pfam" id="PF12010"/>
    </source>
</evidence>
<dbReference type="SUPFAM" id="SSF53850">
    <property type="entry name" value="Periplasmic binding protein-like II"/>
    <property type="match status" value="1"/>
</dbReference>
<dbReference type="EMBL" id="PDCJ01000001">
    <property type="protein sequence ID" value="PEG30166.1"/>
    <property type="molecule type" value="Genomic_DNA"/>
</dbReference>
<dbReference type="AlphaFoldDB" id="A0A2A7MES9"/>
<comment type="caution">
    <text evidence="3">The sequence shown here is derived from an EMBL/GenBank/DDBJ whole genome shotgun (WGS) entry which is preliminary data.</text>
</comment>
<evidence type="ECO:0000313" key="3">
    <source>
        <dbReference type="EMBL" id="PEG30166.1"/>
    </source>
</evidence>
<dbReference type="OrthoDB" id="2636783at2"/>
<dbReference type="Pfam" id="PF12010">
    <property type="entry name" value="DUF3502"/>
    <property type="match status" value="1"/>
</dbReference>
<keyword evidence="4" id="KW-1185">Reference proteome</keyword>
<reference evidence="3 4" key="1">
    <citation type="submission" date="2017-10" db="EMBL/GenBank/DDBJ databases">
        <title>Effective Description of Clostridium neonatale sp. nov. linked to necrotizing enterocolitis in neonates and a clarification of species assignable to the genus Clostridium (Prazmowski 1880) emend. Lawson and Rainey 2016.</title>
        <authorList>
            <person name="Bernard K."/>
            <person name="Burdz T."/>
            <person name="Wiebe D."/>
            <person name="Balcewich B."/>
            <person name="Alfa M."/>
            <person name="Bernier A.-M."/>
        </authorList>
    </citation>
    <scope>NUCLEOTIDE SEQUENCE [LARGE SCALE GENOMIC DNA]</scope>
    <source>
        <strain evidence="3 4">LCDC99A005</strain>
    </source>
</reference>
<protein>
    <submittedName>
        <fullName evidence="3">DUF3502 domain-containing protein</fullName>
    </submittedName>
</protein>
<evidence type="ECO:0000256" key="1">
    <source>
        <dbReference type="SAM" id="SignalP"/>
    </source>
</evidence>
<name>A0A2A7MES9_9CLOT</name>
<organism evidence="3 4">
    <name type="scientific">Clostridium neonatale</name>
    <dbReference type="NCBI Taxonomy" id="137838"/>
    <lineage>
        <taxon>Bacteria</taxon>
        <taxon>Bacillati</taxon>
        <taxon>Bacillota</taxon>
        <taxon>Clostridia</taxon>
        <taxon>Eubacteriales</taxon>
        <taxon>Clostridiaceae</taxon>
        <taxon>Clostridium</taxon>
    </lineage>
</organism>
<proteinExistence type="predicted"/>
<dbReference type="STRING" id="137838.GCA_001458595_01451"/>
<keyword evidence="1" id="KW-0732">Signal</keyword>
<dbReference type="InterPro" id="IPR022627">
    <property type="entry name" value="DUF3502"/>
</dbReference>
<dbReference type="InterPro" id="IPR050490">
    <property type="entry name" value="Bact_solute-bd_prot1"/>
</dbReference>
<dbReference type="Proteomes" id="UP000220840">
    <property type="component" value="Unassembled WGS sequence"/>
</dbReference>
<dbReference type="PANTHER" id="PTHR43649">
    <property type="entry name" value="ARABINOSE-BINDING PROTEIN-RELATED"/>
    <property type="match status" value="1"/>
</dbReference>
<gene>
    <name evidence="3" type="ORF">CQ394_00080</name>
</gene>
<sequence length="514" mass="57806">MIRKILKRMVSIGLTTVIASSLMLGCGSKASTGSADSADPSKLEEVKLKMYLIGDKPKDFDEVYGKVNEIMKEKINATLDVSFLPWSDMTTKYQLLFQSGENFDIIFTASSWGYYSQVATKNGFYEITEDMLKEYAPNIYANEPKEAWQQAKVNGKIYMIPSDQIEYGTRVFGVRGDLMKKYGIEKVENYEELETYMDAVASDKESGIKVIANGGGQNLQYPYMMEKYGFGGIAGAPLPSIGFDVNDQSGKIFSYFDTPEYLEYAKKMKEFADKGYWSSDSISSKATRDEDFMAGKTATMVWNIGSVADRVQRMNKTNPEWNAQVADQTTGINRMINTFTNNGIAINSISKNPERALMAIDLLRYDKDIYDLTWFGTEGKHWEADGDDKYTSLDASEGFPTANVCPWGWYSQKCARTPKDEPAIVQEVKDKWAKEYTVTNPLAAFSFDDSNVKNEMAAVGNVITQYGVPIDLGMCDDVDAAVKEYKEKLNQAGFDKIYAECEKQVKEYMSQYKG</sequence>
<dbReference type="RefSeq" id="WP_058294342.1">
    <property type="nucleotide sequence ID" value="NZ_JBNOOD010000112.1"/>
</dbReference>
<feature type="chain" id="PRO_5038838398" evidence="1">
    <location>
        <begin position="20"/>
        <end position="514"/>
    </location>
</feature>
<dbReference type="PROSITE" id="PS51257">
    <property type="entry name" value="PROKAR_LIPOPROTEIN"/>
    <property type="match status" value="1"/>
</dbReference>
<accession>A0A2A7MES9</accession>
<evidence type="ECO:0000313" key="4">
    <source>
        <dbReference type="Proteomes" id="UP000220840"/>
    </source>
</evidence>
<dbReference type="Gene3D" id="3.40.190.10">
    <property type="entry name" value="Periplasmic binding protein-like II"/>
    <property type="match status" value="2"/>
</dbReference>
<feature type="signal peptide" evidence="1">
    <location>
        <begin position="1"/>
        <end position="19"/>
    </location>
</feature>
<feature type="domain" description="DUF3502" evidence="2">
    <location>
        <begin position="441"/>
        <end position="509"/>
    </location>
</feature>
<dbReference type="PANTHER" id="PTHR43649:SF17">
    <property type="entry name" value="ABC TRANSPORTER SOLUTE BINDING PROTEIN-SUGAR TRANSPORT"/>
    <property type="match status" value="1"/>
</dbReference>